<organism evidence="1 2">
    <name type="scientific">Paspalum notatum var. saurae</name>
    <dbReference type="NCBI Taxonomy" id="547442"/>
    <lineage>
        <taxon>Eukaryota</taxon>
        <taxon>Viridiplantae</taxon>
        <taxon>Streptophyta</taxon>
        <taxon>Embryophyta</taxon>
        <taxon>Tracheophyta</taxon>
        <taxon>Spermatophyta</taxon>
        <taxon>Magnoliopsida</taxon>
        <taxon>Liliopsida</taxon>
        <taxon>Poales</taxon>
        <taxon>Poaceae</taxon>
        <taxon>PACMAD clade</taxon>
        <taxon>Panicoideae</taxon>
        <taxon>Andropogonodae</taxon>
        <taxon>Paspaleae</taxon>
        <taxon>Paspalinae</taxon>
        <taxon>Paspalum</taxon>
    </lineage>
</organism>
<evidence type="ECO:0000313" key="2">
    <source>
        <dbReference type="Proteomes" id="UP001341281"/>
    </source>
</evidence>
<gene>
    <name evidence="1" type="ORF">U9M48_028768</name>
</gene>
<sequence>MMLNQKSIIKAKRGSEIQKMVNARRNDLKLRHNLDVMHIEKNICESLLGTFFALPGKSKDSINARLDFKDLGIRKDLHLKRDGDT</sequence>
<proteinExistence type="predicted"/>
<protein>
    <submittedName>
        <fullName evidence="1">Uncharacterized protein</fullName>
    </submittedName>
</protein>
<name>A0AAQ3X0W9_PASNO</name>
<dbReference type="EMBL" id="CP144750">
    <property type="protein sequence ID" value="WVZ81387.1"/>
    <property type="molecule type" value="Genomic_DNA"/>
</dbReference>
<accession>A0AAQ3X0W9</accession>
<evidence type="ECO:0000313" key="1">
    <source>
        <dbReference type="EMBL" id="WVZ81387.1"/>
    </source>
</evidence>
<dbReference type="PANTHER" id="PTHR10775">
    <property type="entry name" value="OS08G0208400 PROTEIN"/>
    <property type="match status" value="1"/>
</dbReference>
<dbReference type="PANTHER" id="PTHR10775:SF185">
    <property type="entry name" value="OS08G0208400 PROTEIN"/>
    <property type="match status" value="1"/>
</dbReference>
<dbReference type="Proteomes" id="UP001341281">
    <property type="component" value="Chromosome 06"/>
</dbReference>
<keyword evidence="2" id="KW-1185">Reference proteome</keyword>
<reference evidence="1 2" key="1">
    <citation type="submission" date="2024-02" db="EMBL/GenBank/DDBJ databases">
        <title>High-quality chromosome-scale genome assembly of Pensacola bahiagrass (Paspalum notatum Flugge var. saurae).</title>
        <authorList>
            <person name="Vega J.M."/>
            <person name="Podio M."/>
            <person name="Orjuela J."/>
            <person name="Siena L.A."/>
            <person name="Pessino S.C."/>
            <person name="Combes M.C."/>
            <person name="Mariac C."/>
            <person name="Albertini E."/>
            <person name="Pupilli F."/>
            <person name="Ortiz J.P.A."/>
            <person name="Leblanc O."/>
        </authorList>
    </citation>
    <scope>NUCLEOTIDE SEQUENCE [LARGE SCALE GENOMIC DNA]</scope>
    <source>
        <strain evidence="1">R1</strain>
        <tissue evidence="1">Leaf</tissue>
    </source>
</reference>
<dbReference type="AlphaFoldDB" id="A0AAQ3X0W9"/>